<accession>A0ACC2E4Y1</accession>
<reference evidence="2" key="1">
    <citation type="journal article" date="2024" name="Proc. Natl. Acad. Sci. U.S.A.">
        <title>Extraordinary preservation of gene collinearity over three hundred million years revealed in homosporous lycophytes.</title>
        <authorList>
            <person name="Li C."/>
            <person name="Wickell D."/>
            <person name="Kuo L.Y."/>
            <person name="Chen X."/>
            <person name="Nie B."/>
            <person name="Liao X."/>
            <person name="Peng D."/>
            <person name="Ji J."/>
            <person name="Jenkins J."/>
            <person name="Williams M."/>
            <person name="Shu S."/>
            <person name="Plott C."/>
            <person name="Barry K."/>
            <person name="Rajasekar S."/>
            <person name="Grimwood J."/>
            <person name="Han X."/>
            <person name="Sun S."/>
            <person name="Hou Z."/>
            <person name="He W."/>
            <person name="Dai G."/>
            <person name="Sun C."/>
            <person name="Schmutz J."/>
            <person name="Leebens-Mack J.H."/>
            <person name="Li F.W."/>
            <person name="Wang L."/>
        </authorList>
    </citation>
    <scope>NUCLEOTIDE SEQUENCE [LARGE SCALE GENOMIC DNA]</scope>
    <source>
        <strain evidence="2">cv. PW_Plant_1</strain>
    </source>
</reference>
<proteinExistence type="predicted"/>
<dbReference type="EMBL" id="CM055094">
    <property type="protein sequence ID" value="KAJ7561397.1"/>
    <property type="molecule type" value="Genomic_DNA"/>
</dbReference>
<protein>
    <submittedName>
        <fullName evidence="1">Uncharacterized protein</fullName>
    </submittedName>
</protein>
<gene>
    <name evidence="1" type="ORF">O6H91_03G026500</name>
</gene>
<sequence>MQQPHMTPYPGTSITTELIQKYLDENKQLILAILDNQNLGKLRECAAYQSKLQQNLMYLAAIADAQPQAPTATVQVAPSMQVLPSSMMQSGQQQYLQQQQQPQQVSQQSLLGQVGQNSVHYMQQAQPTLHSQQQQQQVMSSQHGMMPSGNKGMSMSQTDSGIGGNGPASANFTEFSRGGNAGNSADIIQTNIGLGGDLRGGGRPDAGVASTHAGSVDGGSTVTGQTGDESEPTYLKTSDEDGS</sequence>
<organism evidence="1 2">
    <name type="scientific">Diphasiastrum complanatum</name>
    <name type="common">Issler's clubmoss</name>
    <name type="synonym">Lycopodium complanatum</name>
    <dbReference type="NCBI Taxonomy" id="34168"/>
    <lineage>
        <taxon>Eukaryota</taxon>
        <taxon>Viridiplantae</taxon>
        <taxon>Streptophyta</taxon>
        <taxon>Embryophyta</taxon>
        <taxon>Tracheophyta</taxon>
        <taxon>Lycopodiopsida</taxon>
        <taxon>Lycopodiales</taxon>
        <taxon>Lycopodiaceae</taxon>
        <taxon>Lycopodioideae</taxon>
        <taxon>Diphasiastrum</taxon>
    </lineage>
</organism>
<comment type="caution">
    <text evidence="1">The sequence shown here is derived from an EMBL/GenBank/DDBJ whole genome shotgun (WGS) entry which is preliminary data.</text>
</comment>
<evidence type="ECO:0000313" key="2">
    <source>
        <dbReference type="Proteomes" id="UP001162992"/>
    </source>
</evidence>
<name>A0ACC2E4Y1_DIPCM</name>
<evidence type="ECO:0000313" key="1">
    <source>
        <dbReference type="EMBL" id="KAJ7561397.1"/>
    </source>
</evidence>
<dbReference type="Proteomes" id="UP001162992">
    <property type="component" value="Chromosome 3"/>
</dbReference>
<keyword evidence="2" id="KW-1185">Reference proteome</keyword>